<comment type="subcellular location">
    <subcellularLocation>
        <location evidence="1">Membrane</location>
        <topology evidence="1">Multi-pass membrane protein</topology>
    </subcellularLocation>
</comment>
<evidence type="ECO:0000313" key="9">
    <source>
        <dbReference type="Proteomes" id="UP001159405"/>
    </source>
</evidence>
<dbReference type="EMBL" id="CALNXK010000086">
    <property type="protein sequence ID" value="CAH3149337.1"/>
    <property type="molecule type" value="Genomic_DNA"/>
</dbReference>
<evidence type="ECO:0000256" key="4">
    <source>
        <dbReference type="ARBA" id="ARBA00022989"/>
    </source>
</evidence>
<comment type="caution">
    <text evidence="8">The sequence shown here is derived from an EMBL/GenBank/DDBJ whole genome shotgun (WGS) entry which is preliminary data.</text>
</comment>
<feature type="transmembrane region" description="Helical" evidence="7">
    <location>
        <begin position="440"/>
        <end position="465"/>
    </location>
</feature>
<sequence length="501" mass="56421">MNTINNALLAASESTGFSIDKINFVFCMLLCLPLGLLFRLVLHPSKVSPTTRRVTGLAWGVALAVFCFGWETLILAGLSVICYIVTAVVNPTVVHRFVFITAMGTLSVSHLYRQIKNYGVHAVDFSGPLMLIVQRVTYIAYNLQDGLTTEKSNLTDKQKREALRRVPSVLEYFSYIFHYSTILAGPVCTFKQFNEFIDGSDIKQKVVGRAFSFRPGASEPSSVVDVIKKLSSAFLCVLILFLTGHDHPISRNADPQFISTQLFYRRVIYGWIGALTARLRYYFAFKVSEAVNNMCGLGFNGFDANGKAKWDGITNVNILKVEFATNIKMACDNWNISTALWLRRIVYERCSRHRTLAVFIMSSVWHGFYPGYYMMFLSLALFIEAARMASRSFSCSPTSTRASQCIRTKPLGTGTFIFYHLFFQGRRVIRPYFQETRALVLMYDVITCILTAVSVSASALPFMLLQLRKSLDYWSTQLLHNLGSSRDDDGDGDGDENGKNR</sequence>
<keyword evidence="6" id="KW-0012">Acyltransferase</keyword>
<feature type="transmembrane region" description="Helical" evidence="7">
    <location>
        <begin position="93"/>
        <end position="112"/>
    </location>
</feature>
<organism evidence="8 9">
    <name type="scientific">Porites lobata</name>
    <dbReference type="NCBI Taxonomy" id="104759"/>
    <lineage>
        <taxon>Eukaryota</taxon>
        <taxon>Metazoa</taxon>
        <taxon>Cnidaria</taxon>
        <taxon>Anthozoa</taxon>
        <taxon>Hexacorallia</taxon>
        <taxon>Scleractinia</taxon>
        <taxon>Fungiina</taxon>
        <taxon>Poritidae</taxon>
        <taxon>Porites</taxon>
    </lineage>
</organism>
<gene>
    <name evidence="8" type="ORF">PLOB_00047080</name>
</gene>
<protein>
    <submittedName>
        <fullName evidence="8">Uncharacterized protein</fullName>
    </submittedName>
</protein>
<evidence type="ECO:0000256" key="1">
    <source>
        <dbReference type="ARBA" id="ARBA00004141"/>
    </source>
</evidence>
<accession>A0ABN8PW15</accession>
<reference evidence="8 9" key="1">
    <citation type="submission" date="2022-05" db="EMBL/GenBank/DDBJ databases">
        <authorList>
            <consortium name="Genoscope - CEA"/>
            <person name="William W."/>
        </authorList>
    </citation>
    <scope>NUCLEOTIDE SEQUENCE [LARGE SCALE GENOMIC DNA]</scope>
</reference>
<dbReference type="PANTHER" id="PTHR13906">
    <property type="entry name" value="PORCUPINE"/>
    <property type="match status" value="1"/>
</dbReference>
<dbReference type="PANTHER" id="PTHR13906:SF4">
    <property type="entry name" value="LYSOPHOSPHOLIPID ACYLTRANSFERASE 6"/>
    <property type="match status" value="1"/>
</dbReference>
<feature type="transmembrane region" description="Helical" evidence="7">
    <location>
        <begin position="22"/>
        <end position="42"/>
    </location>
</feature>
<feature type="transmembrane region" description="Helical" evidence="7">
    <location>
        <begin position="54"/>
        <end position="87"/>
    </location>
</feature>
<feature type="transmembrane region" description="Helical" evidence="7">
    <location>
        <begin position="356"/>
        <end position="383"/>
    </location>
</feature>
<proteinExistence type="predicted"/>
<evidence type="ECO:0000256" key="2">
    <source>
        <dbReference type="ARBA" id="ARBA00022679"/>
    </source>
</evidence>
<name>A0ABN8PW15_9CNID</name>
<keyword evidence="5 7" id="KW-0472">Membrane</keyword>
<evidence type="ECO:0000256" key="6">
    <source>
        <dbReference type="ARBA" id="ARBA00023315"/>
    </source>
</evidence>
<evidence type="ECO:0000256" key="5">
    <source>
        <dbReference type="ARBA" id="ARBA00023136"/>
    </source>
</evidence>
<dbReference type="Pfam" id="PF03062">
    <property type="entry name" value="MBOAT"/>
    <property type="match status" value="1"/>
</dbReference>
<dbReference type="InterPro" id="IPR049941">
    <property type="entry name" value="LPLAT_7/PORCN-like"/>
</dbReference>
<evidence type="ECO:0000313" key="8">
    <source>
        <dbReference type="EMBL" id="CAH3149337.1"/>
    </source>
</evidence>
<evidence type="ECO:0000256" key="7">
    <source>
        <dbReference type="SAM" id="Phobius"/>
    </source>
</evidence>
<keyword evidence="3 7" id="KW-0812">Transmembrane</keyword>
<evidence type="ECO:0000256" key="3">
    <source>
        <dbReference type="ARBA" id="ARBA00022692"/>
    </source>
</evidence>
<keyword evidence="9" id="KW-1185">Reference proteome</keyword>
<dbReference type="Proteomes" id="UP001159405">
    <property type="component" value="Unassembled WGS sequence"/>
</dbReference>
<dbReference type="InterPro" id="IPR004299">
    <property type="entry name" value="MBOAT_fam"/>
</dbReference>
<keyword evidence="2" id="KW-0808">Transferase</keyword>
<keyword evidence="4 7" id="KW-1133">Transmembrane helix</keyword>